<evidence type="ECO:0000259" key="2">
    <source>
        <dbReference type="Pfam" id="PF14309"/>
    </source>
</evidence>
<dbReference type="AlphaFoldDB" id="A0A5J5BJY5"/>
<dbReference type="PANTHER" id="PTHR46634:SF3">
    <property type="entry name" value="M REDUCTASE II SUBUNIT GAMMA, PUTATIVE (DUF3741)-RELATED"/>
    <property type="match status" value="1"/>
</dbReference>
<dbReference type="EMBL" id="CM018034">
    <property type="protein sequence ID" value="KAA8543445.1"/>
    <property type="molecule type" value="Genomic_DNA"/>
</dbReference>
<evidence type="ECO:0000313" key="3">
    <source>
        <dbReference type="EMBL" id="KAA8543445.1"/>
    </source>
</evidence>
<feature type="compositionally biased region" description="Polar residues" evidence="1">
    <location>
        <begin position="25"/>
        <end position="34"/>
    </location>
</feature>
<proteinExistence type="predicted"/>
<feature type="compositionally biased region" description="Basic and acidic residues" evidence="1">
    <location>
        <begin position="1"/>
        <end position="24"/>
    </location>
</feature>
<evidence type="ECO:0000313" key="4">
    <source>
        <dbReference type="Proteomes" id="UP000325577"/>
    </source>
</evidence>
<dbReference type="Pfam" id="PF14309">
    <property type="entry name" value="DUF4378"/>
    <property type="match status" value="1"/>
</dbReference>
<feature type="region of interest" description="Disordered" evidence="1">
    <location>
        <begin position="1"/>
        <end position="85"/>
    </location>
</feature>
<gene>
    <name evidence="3" type="ORF">F0562_021060</name>
</gene>
<organism evidence="3 4">
    <name type="scientific">Nyssa sinensis</name>
    <dbReference type="NCBI Taxonomy" id="561372"/>
    <lineage>
        <taxon>Eukaryota</taxon>
        <taxon>Viridiplantae</taxon>
        <taxon>Streptophyta</taxon>
        <taxon>Embryophyta</taxon>
        <taxon>Tracheophyta</taxon>
        <taxon>Spermatophyta</taxon>
        <taxon>Magnoliopsida</taxon>
        <taxon>eudicotyledons</taxon>
        <taxon>Gunneridae</taxon>
        <taxon>Pentapetalae</taxon>
        <taxon>asterids</taxon>
        <taxon>Cornales</taxon>
        <taxon>Nyssaceae</taxon>
        <taxon>Nyssa</taxon>
    </lineage>
</organism>
<sequence length="360" mass="39499">MLALSDTKKPVSSEEVGNNREQEPRGSTSCLTSDLNKDESVDNSPRNLLRSKSVPMSSTAYGARLNIEVSDPEVGKRDVPNEEKSMMVYPNVSMTVALKQGLSPGPHGSLSRSSSSDLISMELKQGFTAEAGLSVTKPVAPGNPSENQDHPSPISVLEPPFEEDDNTTLESSGNIKPHQQGAKLSAHPLKLNLIDKSPPIGWHSPECPLDPSLRDKYVELNDKDTMHEAKQRQRRSTRKLVFDCVNAALVDITGNGSDTSLRAIPCGGFHNMLLEGASPIMVDRVWARMKEWFSSEVRRVSGDGGDSNSLVVERVVRKEVVEKDWVEHMRLEVDNIGKEIEGKLLEELVQEAVVELTGQV</sequence>
<reference evidence="3 4" key="1">
    <citation type="submission" date="2019-09" db="EMBL/GenBank/DDBJ databases">
        <title>A chromosome-level genome assembly of the Chinese tupelo Nyssa sinensis.</title>
        <authorList>
            <person name="Yang X."/>
            <person name="Kang M."/>
            <person name="Yang Y."/>
            <person name="Xiong H."/>
            <person name="Wang M."/>
            <person name="Zhang Z."/>
            <person name="Wang Z."/>
            <person name="Wu H."/>
            <person name="Ma T."/>
            <person name="Liu J."/>
            <person name="Xi Z."/>
        </authorList>
    </citation>
    <scope>NUCLEOTIDE SEQUENCE [LARGE SCALE GENOMIC DNA]</scope>
    <source>
        <strain evidence="3">J267</strain>
        <tissue evidence="3">Leaf</tissue>
    </source>
</reference>
<dbReference type="Proteomes" id="UP000325577">
    <property type="component" value="Linkage Group LG11"/>
</dbReference>
<feature type="domain" description="DUF4378" evidence="2">
    <location>
        <begin position="201"/>
        <end position="351"/>
    </location>
</feature>
<keyword evidence="4" id="KW-1185">Reference proteome</keyword>
<evidence type="ECO:0000256" key="1">
    <source>
        <dbReference type="SAM" id="MobiDB-lite"/>
    </source>
</evidence>
<dbReference type="OrthoDB" id="1932693at2759"/>
<dbReference type="PANTHER" id="PTHR46634">
    <property type="entry name" value="M REDUCTASE II SUBUNIT GAMMA, PUTATIVE (DUF3741)-RELATED"/>
    <property type="match status" value="1"/>
</dbReference>
<dbReference type="InterPro" id="IPR025486">
    <property type="entry name" value="DUF4378"/>
</dbReference>
<feature type="region of interest" description="Disordered" evidence="1">
    <location>
        <begin position="135"/>
        <end position="182"/>
    </location>
</feature>
<protein>
    <recommendedName>
        <fullName evidence="2">DUF4378 domain-containing protein</fullName>
    </recommendedName>
</protein>
<name>A0A5J5BJY5_9ASTE</name>
<feature type="compositionally biased region" description="Basic and acidic residues" evidence="1">
    <location>
        <begin position="73"/>
        <end position="85"/>
    </location>
</feature>
<accession>A0A5J5BJY5</accession>